<proteinExistence type="predicted"/>
<dbReference type="GO" id="GO:0016757">
    <property type="term" value="F:glycosyltransferase activity"/>
    <property type="evidence" value="ECO:0007669"/>
    <property type="project" value="UniProtKB-KW"/>
</dbReference>
<reference evidence="1 2" key="1">
    <citation type="submission" date="2023-10" db="EMBL/GenBank/DDBJ databases">
        <title>Two novel species belonging to the OM43/NOR5 clade.</title>
        <authorList>
            <person name="Park M."/>
        </authorList>
    </citation>
    <scope>NUCLEOTIDE SEQUENCE [LARGE SCALE GENOMIC DNA]</scope>
    <source>
        <strain evidence="1 2">IMCC43200</strain>
    </source>
</reference>
<evidence type="ECO:0000313" key="1">
    <source>
        <dbReference type="EMBL" id="WOJ93178.1"/>
    </source>
</evidence>
<dbReference type="RefSeq" id="WP_407347836.1">
    <property type="nucleotide sequence ID" value="NZ_CP136864.1"/>
</dbReference>
<dbReference type="EC" id="2.4.-.-" evidence="1"/>
<dbReference type="Pfam" id="PF13692">
    <property type="entry name" value="Glyco_trans_1_4"/>
    <property type="match status" value="1"/>
</dbReference>
<dbReference type="Proteomes" id="UP001626537">
    <property type="component" value="Chromosome"/>
</dbReference>
<keyword evidence="1" id="KW-0328">Glycosyltransferase</keyword>
<protein>
    <submittedName>
        <fullName evidence="1">Glycosyltransferase</fullName>
        <ecNumber evidence="1">2.4.-.-</ecNumber>
    </submittedName>
</protein>
<keyword evidence="2" id="KW-1185">Reference proteome</keyword>
<dbReference type="EMBL" id="CP136864">
    <property type="protein sequence ID" value="WOJ93178.1"/>
    <property type="molecule type" value="Genomic_DNA"/>
</dbReference>
<keyword evidence="1" id="KW-0808">Transferase</keyword>
<organism evidence="1 2">
    <name type="scientific">Congregibacter variabilis</name>
    <dbReference type="NCBI Taxonomy" id="3081200"/>
    <lineage>
        <taxon>Bacteria</taxon>
        <taxon>Pseudomonadati</taxon>
        <taxon>Pseudomonadota</taxon>
        <taxon>Gammaproteobacteria</taxon>
        <taxon>Cellvibrionales</taxon>
        <taxon>Halieaceae</taxon>
        <taxon>Congregibacter</taxon>
    </lineage>
</organism>
<accession>A0ABZ0I0Z2</accession>
<dbReference type="SUPFAM" id="SSF53756">
    <property type="entry name" value="UDP-Glycosyltransferase/glycogen phosphorylase"/>
    <property type="match status" value="1"/>
</dbReference>
<evidence type="ECO:0000313" key="2">
    <source>
        <dbReference type="Proteomes" id="UP001626537"/>
    </source>
</evidence>
<gene>
    <name evidence="1" type="ORF">R0135_15525</name>
</gene>
<dbReference type="Gene3D" id="3.40.50.2000">
    <property type="entry name" value="Glycogen Phosphorylase B"/>
    <property type="match status" value="2"/>
</dbReference>
<name>A0ABZ0I0Z2_9GAMM</name>
<sequence>MSDSFAMPQRLAVFGAYSDHDLYQRNRILVNILEELSGETLYIRPETRSSGHGFSSGKTLFGRLGKLLQDSWSLWSQRALLKDCDTIFVPYPAYIDIVILWISGQTRHKRVIADAFLELHSTVVEDRKLIPEKSLRARMLVAFQRFTLGKADVVLIDTAEQAVLLRQYLAGTDTQVAEIPVGIDESVWLPLRAHTYSKSLEVLFWGTFIPLHGVEVIIEAVRILQHQKFPVNLTLIGNGQTADRVASLLKAQPLQGLVWHRELMDVSAIVDLARSSDVTLGVFANSVKAGAVVPYKVHQSLAMNRPLVTREASTFSGIADQRKGLYVVPSEDPAALASALRDIAERLMQGWSASTREIYEESFANSVIASRLKVELSR</sequence>